<dbReference type="EMBL" id="LR797170">
    <property type="protein sequence ID" value="CAB4191081.1"/>
    <property type="molecule type" value="Genomic_DNA"/>
</dbReference>
<accession>A0A6J5RCA4</accession>
<sequence length="194" mass="20345">MPSIVSASSLRSVLGVSSALYNDAYLDDIIDTAEGVILPLLTAHTVAVTHVEIDKNVAYFTTQRPHQFVVGQSIVIAGVVPATFNGTRAVTDTMLSPYVFTQALTNADITFRATIPAGTATLSGQAAAVIYVGNSNVESAVLNVSVEVFQSRVAPGGQIEGVDFAPSPFRMGRSLYNRISGLLGNQVDVDSIVG</sequence>
<protein>
    <submittedName>
        <fullName evidence="1">Uncharacterized protein</fullName>
    </submittedName>
</protein>
<proteinExistence type="predicted"/>
<reference evidence="1" key="1">
    <citation type="submission" date="2020-05" db="EMBL/GenBank/DDBJ databases">
        <authorList>
            <person name="Chiriac C."/>
            <person name="Salcher M."/>
            <person name="Ghai R."/>
            <person name="Kavagutti S V."/>
        </authorList>
    </citation>
    <scope>NUCLEOTIDE SEQUENCE</scope>
</reference>
<organism evidence="1">
    <name type="scientific">uncultured Caudovirales phage</name>
    <dbReference type="NCBI Taxonomy" id="2100421"/>
    <lineage>
        <taxon>Viruses</taxon>
        <taxon>Duplodnaviria</taxon>
        <taxon>Heunggongvirae</taxon>
        <taxon>Uroviricota</taxon>
        <taxon>Caudoviricetes</taxon>
        <taxon>Peduoviridae</taxon>
        <taxon>Maltschvirus</taxon>
        <taxon>Maltschvirus maltsch</taxon>
    </lineage>
</organism>
<name>A0A6J5RCA4_9CAUD</name>
<gene>
    <name evidence="1" type="ORF">UFOVP1215_5</name>
</gene>
<evidence type="ECO:0000313" key="1">
    <source>
        <dbReference type="EMBL" id="CAB4191081.1"/>
    </source>
</evidence>